<reference evidence="3" key="1">
    <citation type="submission" date="2019-04" db="EMBL/GenBank/DDBJ databases">
        <title>Nocardioides xinjiangensis sp. nov.</title>
        <authorList>
            <person name="Liu S."/>
        </authorList>
    </citation>
    <scope>NUCLEOTIDE SEQUENCE [LARGE SCALE GENOMIC DNA]</scope>
    <source>
        <strain evidence="3">18</strain>
    </source>
</reference>
<dbReference type="EMBL" id="STGY01000057">
    <property type="protein sequence ID" value="THV40161.1"/>
    <property type="molecule type" value="Genomic_DNA"/>
</dbReference>
<gene>
    <name evidence="2" type="ORF">FAB82_15810</name>
</gene>
<organism evidence="2 3">
    <name type="scientific">Glycomyces buryatensis</name>
    <dbReference type="NCBI Taxonomy" id="2570927"/>
    <lineage>
        <taxon>Bacteria</taxon>
        <taxon>Bacillati</taxon>
        <taxon>Actinomycetota</taxon>
        <taxon>Actinomycetes</taxon>
        <taxon>Glycomycetales</taxon>
        <taxon>Glycomycetaceae</taxon>
        <taxon>Glycomyces</taxon>
    </lineage>
</organism>
<comment type="caution">
    <text evidence="2">The sequence shown here is derived from an EMBL/GenBank/DDBJ whole genome shotgun (WGS) entry which is preliminary data.</text>
</comment>
<dbReference type="Proteomes" id="UP000308760">
    <property type="component" value="Unassembled WGS sequence"/>
</dbReference>
<dbReference type="InterPro" id="IPR025643">
    <property type="entry name" value="R2K_3"/>
</dbReference>
<protein>
    <recommendedName>
        <fullName evidence="1">ATP-grasp domain-containing protein</fullName>
    </recommendedName>
</protein>
<name>A0A4S8Q9N5_9ACTN</name>
<sequence length="290" mass="31933">MVSGLLYCADMLRPRRADEHFAAEAQVARDLGGVVALIDHDALIRGETDRAVARVPRDLGEVWYRGWMIGAERYADLFRSLDDRGVRLMTEPAEYRAAHELPGWFDNFADLTPKSVWMPMSGSQVPSDEELAGLAAALPEGAAIIKDYVKSRKHEPDAFFIEDLADLAGFQAVVRRFIERQGSDLAGGIVLRSFEDFGGVDGPAAEARIWWVRGAPVVIGPHPDHAGAVVDPKLDEVAEAMGEFKSPFVTTDLVQRADGRWRLVEVGAGEVSDFPRGTEVEPLLRALLKR</sequence>
<evidence type="ECO:0000259" key="1">
    <source>
        <dbReference type="Pfam" id="PF14243"/>
    </source>
</evidence>
<keyword evidence="3" id="KW-1185">Reference proteome</keyword>
<proteinExistence type="predicted"/>
<reference evidence="2 3" key="2">
    <citation type="submission" date="2019-05" db="EMBL/GenBank/DDBJ databases">
        <title>Glycomyces buryatensis sp. nov.</title>
        <authorList>
            <person name="Nikitina E."/>
        </authorList>
    </citation>
    <scope>NUCLEOTIDE SEQUENCE [LARGE SCALE GENOMIC DNA]</scope>
    <source>
        <strain evidence="2 3">18</strain>
    </source>
</reference>
<evidence type="ECO:0000313" key="2">
    <source>
        <dbReference type="EMBL" id="THV40161.1"/>
    </source>
</evidence>
<dbReference type="Pfam" id="PF14243">
    <property type="entry name" value="R2K_3"/>
    <property type="match status" value="1"/>
</dbReference>
<dbReference type="AlphaFoldDB" id="A0A4S8Q9N5"/>
<dbReference type="RefSeq" id="WP_136535506.1">
    <property type="nucleotide sequence ID" value="NZ_STGY01000057.1"/>
</dbReference>
<dbReference type="OrthoDB" id="5355744at2"/>
<accession>A0A4S8Q9N5</accession>
<evidence type="ECO:0000313" key="3">
    <source>
        <dbReference type="Proteomes" id="UP000308760"/>
    </source>
</evidence>
<feature type="domain" description="ATP-grasp" evidence="1">
    <location>
        <begin position="141"/>
        <end position="287"/>
    </location>
</feature>